<feature type="domain" description="RNA helicase HrpA C-terminal" evidence="1">
    <location>
        <begin position="2"/>
        <end position="88"/>
    </location>
</feature>
<proteinExistence type="predicted"/>
<comment type="caution">
    <text evidence="2">The sequence shown here is derived from an EMBL/GenBank/DDBJ whole genome shotgun (WGS) entry which is preliminary data.</text>
</comment>
<dbReference type="AlphaFoldDB" id="A0A227J3L6"/>
<evidence type="ECO:0000313" key="2">
    <source>
        <dbReference type="EMBL" id="OXE29691.1"/>
    </source>
</evidence>
<organism evidence="2 3">
    <name type="scientific">Vibrio parahaemolyticus</name>
    <dbReference type="NCBI Taxonomy" id="670"/>
    <lineage>
        <taxon>Bacteria</taxon>
        <taxon>Pseudomonadati</taxon>
        <taxon>Pseudomonadota</taxon>
        <taxon>Gammaproteobacteria</taxon>
        <taxon>Vibrionales</taxon>
        <taxon>Vibrionaceae</taxon>
        <taxon>Vibrio</taxon>
    </lineage>
</organism>
<dbReference type="Proteomes" id="UP000214596">
    <property type="component" value="Unassembled WGS sequence"/>
</dbReference>
<evidence type="ECO:0000259" key="1">
    <source>
        <dbReference type="Pfam" id="PF11898"/>
    </source>
</evidence>
<reference evidence="2 3" key="1">
    <citation type="journal article" date="2017" name="Appl. Environ. Microbiol.">
        <title>Parallel evolution of two clades of a major Atlantic endemic Vibrio parahaemolyticus pathogen lineage by independent acquisition of related pathogenicity islands.</title>
        <authorList>
            <person name="Xu F."/>
            <person name="Gonzalez-Escalona N."/>
            <person name="Drees K.P."/>
            <person name="Sebra R.P."/>
            <person name="Cooper V.S."/>
            <person name="Jones S.H."/>
            <person name="Whistler C.A."/>
        </authorList>
    </citation>
    <scope>NUCLEOTIDE SEQUENCE [LARGE SCALE GENOMIC DNA]</scope>
    <source>
        <strain evidence="2 3">MAVP-3</strain>
    </source>
</reference>
<accession>A0A227J3L6</accession>
<dbReference type="EMBL" id="NIXT01002992">
    <property type="protein sequence ID" value="OXE29691.1"/>
    <property type="molecule type" value="Genomic_DNA"/>
</dbReference>
<gene>
    <name evidence="2" type="ORF">CA163_27305</name>
</gene>
<protein>
    <recommendedName>
        <fullName evidence="1">RNA helicase HrpA C-terminal domain-containing protein</fullName>
    </recommendedName>
</protein>
<sequence length="90" mass="10716">ILRYMRAIERRMEKLPIDPNKDRLHMLKVESVTKDYKELLNKIPKGMVIPENVKEIRWMIEELRVSYFAQQLGTPYPVSDKRIKNAIDAC</sequence>
<name>A0A227J3L6_VIBPH</name>
<feature type="non-terminal residue" evidence="2">
    <location>
        <position position="1"/>
    </location>
</feature>
<dbReference type="Pfam" id="PF11898">
    <property type="entry name" value="DUF3418"/>
    <property type="match status" value="1"/>
</dbReference>
<evidence type="ECO:0000313" key="3">
    <source>
        <dbReference type="Proteomes" id="UP000214596"/>
    </source>
</evidence>
<dbReference type="InterPro" id="IPR024590">
    <property type="entry name" value="HrpA_C"/>
</dbReference>